<dbReference type="AlphaFoldDB" id="A0A518B0D6"/>
<sequence length="65" mass="7319">MAHAEIADDAILDRAALKKSLGLTDRAIRAAVRAGELRESVRVGRRWYRGADVLRWLFREGEAGR</sequence>
<keyword evidence="2" id="KW-1185">Reference proteome</keyword>
<evidence type="ECO:0000313" key="2">
    <source>
        <dbReference type="Proteomes" id="UP000317093"/>
    </source>
</evidence>
<proteinExistence type="predicted"/>
<dbReference type="Proteomes" id="UP000317093">
    <property type="component" value="Chromosome"/>
</dbReference>
<dbReference type="EMBL" id="CP036279">
    <property type="protein sequence ID" value="QDU60431.1"/>
    <property type="molecule type" value="Genomic_DNA"/>
</dbReference>
<protein>
    <recommendedName>
        <fullName evidence="3">Helix-turn-helix domain protein</fullName>
    </recommendedName>
</protein>
<accession>A0A518B0D6</accession>
<gene>
    <name evidence="1" type="ORF">Pan216_12700</name>
</gene>
<reference evidence="1 2" key="1">
    <citation type="submission" date="2019-02" db="EMBL/GenBank/DDBJ databases">
        <title>Deep-cultivation of Planctomycetes and their phenomic and genomic characterization uncovers novel biology.</title>
        <authorList>
            <person name="Wiegand S."/>
            <person name="Jogler M."/>
            <person name="Boedeker C."/>
            <person name="Pinto D."/>
            <person name="Vollmers J."/>
            <person name="Rivas-Marin E."/>
            <person name="Kohn T."/>
            <person name="Peeters S.H."/>
            <person name="Heuer A."/>
            <person name="Rast P."/>
            <person name="Oberbeckmann S."/>
            <person name="Bunk B."/>
            <person name="Jeske O."/>
            <person name="Meyerdierks A."/>
            <person name="Storesund J.E."/>
            <person name="Kallscheuer N."/>
            <person name="Luecker S."/>
            <person name="Lage O.M."/>
            <person name="Pohl T."/>
            <person name="Merkel B.J."/>
            <person name="Hornburger P."/>
            <person name="Mueller R.-W."/>
            <person name="Bruemmer F."/>
            <person name="Labrenz M."/>
            <person name="Spormann A.M."/>
            <person name="Op den Camp H."/>
            <person name="Overmann J."/>
            <person name="Amann R."/>
            <person name="Jetten M.S.M."/>
            <person name="Mascher T."/>
            <person name="Medema M.H."/>
            <person name="Devos D.P."/>
            <person name="Kaster A.-K."/>
            <person name="Ovreas L."/>
            <person name="Rohde M."/>
            <person name="Galperin M.Y."/>
            <person name="Jogler C."/>
        </authorList>
    </citation>
    <scope>NUCLEOTIDE SEQUENCE [LARGE SCALE GENOMIC DNA]</scope>
    <source>
        <strain evidence="1 2">Pan216</strain>
    </source>
</reference>
<dbReference type="RefSeq" id="WP_145256240.1">
    <property type="nucleotide sequence ID" value="NZ_CP036279.1"/>
</dbReference>
<organism evidence="1 2">
    <name type="scientific">Kolteria novifilia</name>
    <dbReference type="NCBI Taxonomy" id="2527975"/>
    <lineage>
        <taxon>Bacteria</taxon>
        <taxon>Pseudomonadati</taxon>
        <taxon>Planctomycetota</taxon>
        <taxon>Planctomycetia</taxon>
        <taxon>Kolteriales</taxon>
        <taxon>Kolteriaceae</taxon>
        <taxon>Kolteria</taxon>
    </lineage>
</organism>
<name>A0A518B0D6_9BACT</name>
<evidence type="ECO:0008006" key="3">
    <source>
        <dbReference type="Google" id="ProtNLM"/>
    </source>
</evidence>
<dbReference type="KEGG" id="knv:Pan216_12700"/>
<evidence type="ECO:0000313" key="1">
    <source>
        <dbReference type="EMBL" id="QDU60431.1"/>
    </source>
</evidence>